<reference evidence="2 3" key="1">
    <citation type="submission" date="2024-04" db="EMBL/GenBank/DDBJ databases">
        <title>WGS of bacteria from Torrens River.</title>
        <authorList>
            <person name="Wyrsch E.R."/>
            <person name="Drigo B."/>
        </authorList>
    </citation>
    <scope>NUCLEOTIDE SEQUENCE [LARGE SCALE GENOMIC DNA]</scope>
    <source>
        <strain evidence="2 3">TWI391</strain>
    </source>
</reference>
<evidence type="ECO:0008006" key="4">
    <source>
        <dbReference type="Google" id="ProtNLM"/>
    </source>
</evidence>
<evidence type="ECO:0000256" key="1">
    <source>
        <dbReference type="SAM" id="Phobius"/>
    </source>
</evidence>
<proteinExistence type="predicted"/>
<keyword evidence="1" id="KW-0472">Membrane</keyword>
<feature type="transmembrane region" description="Helical" evidence="1">
    <location>
        <begin position="12"/>
        <end position="32"/>
    </location>
</feature>
<gene>
    <name evidence="2" type="ORF">ABE541_09815</name>
</gene>
<comment type="caution">
    <text evidence="2">The sequence shown here is derived from an EMBL/GenBank/DDBJ whole genome shotgun (WGS) entry which is preliminary data.</text>
</comment>
<keyword evidence="1" id="KW-1133">Transmembrane helix</keyword>
<feature type="transmembrane region" description="Helical" evidence="1">
    <location>
        <begin position="52"/>
        <end position="76"/>
    </location>
</feature>
<keyword evidence="3" id="KW-1185">Reference proteome</keyword>
<protein>
    <recommendedName>
        <fullName evidence="4">PH domain-containing protein</fullName>
    </recommendedName>
</protein>
<dbReference type="RefSeq" id="WP_132773109.1">
    <property type="nucleotide sequence ID" value="NZ_JAOQNK010000001.1"/>
</dbReference>
<evidence type="ECO:0000313" key="2">
    <source>
        <dbReference type="EMBL" id="MEN5377558.1"/>
    </source>
</evidence>
<dbReference type="EMBL" id="JBDJNQ010000004">
    <property type="protein sequence ID" value="MEN5377558.1"/>
    <property type="molecule type" value="Genomic_DNA"/>
</dbReference>
<sequence>MEVKSYYLSNFRSITIGVIFIIMGIATTFIGFDIKRSFWNNFQSMIIDFRGIMHFIVSILLLLFRAGFIFFGYITIKYRSKIIRAKTDDKGLYFKEITGGNKLERLSFDLNPFTLLHYSKITNIYYVEDFWKGNYLEIETRSGRKILTALNVLSKSDKNEIYNTVKKQINKKNC</sequence>
<organism evidence="2 3">
    <name type="scientific">Sphingobacterium kitahiroshimense</name>
    <dbReference type="NCBI Taxonomy" id="470446"/>
    <lineage>
        <taxon>Bacteria</taxon>
        <taxon>Pseudomonadati</taxon>
        <taxon>Bacteroidota</taxon>
        <taxon>Sphingobacteriia</taxon>
        <taxon>Sphingobacteriales</taxon>
        <taxon>Sphingobacteriaceae</taxon>
        <taxon>Sphingobacterium</taxon>
    </lineage>
</organism>
<name>A0ABV0BUB7_9SPHI</name>
<dbReference type="Proteomes" id="UP001409291">
    <property type="component" value="Unassembled WGS sequence"/>
</dbReference>
<accession>A0ABV0BUB7</accession>
<keyword evidence="1" id="KW-0812">Transmembrane</keyword>
<evidence type="ECO:0000313" key="3">
    <source>
        <dbReference type="Proteomes" id="UP001409291"/>
    </source>
</evidence>